<dbReference type="EMBL" id="BMEQ01000043">
    <property type="protein sequence ID" value="GGG71021.1"/>
    <property type="molecule type" value="Genomic_DNA"/>
</dbReference>
<keyword evidence="2" id="KW-1185">Reference proteome</keyword>
<name>A0A917H834_9MICC</name>
<organism evidence="1 2">
    <name type="scientific">Kocuria dechangensis</name>
    <dbReference type="NCBI Taxonomy" id="1176249"/>
    <lineage>
        <taxon>Bacteria</taxon>
        <taxon>Bacillati</taxon>
        <taxon>Actinomycetota</taxon>
        <taxon>Actinomycetes</taxon>
        <taxon>Micrococcales</taxon>
        <taxon>Micrococcaceae</taxon>
        <taxon>Kocuria</taxon>
    </lineage>
</organism>
<proteinExistence type="predicted"/>
<comment type="caution">
    <text evidence="1">The sequence shown here is derived from an EMBL/GenBank/DDBJ whole genome shotgun (WGS) entry which is preliminary data.</text>
</comment>
<sequence length="74" mass="8306">MCEDRNRFPEPEDGLMDHDGENVRFAPVGGHAPDREVFLASALNGWVPQQSVKDFSSATIWARRNVVMSLVDFS</sequence>
<dbReference type="Proteomes" id="UP000638848">
    <property type="component" value="Unassembled WGS sequence"/>
</dbReference>
<gene>
    <name evidence="1" type="ORF">GCM10011374_39590</name>
</gene>
<evidence type="ECO:0000313" key="2">
    <source>
        <dbReference type="Proteomes" id="UP000638848"/>
    </source>
</evidence>
<reference evidence="1" key="2">
    <citation type="submission" date="2020-09" db="EMBL/GenBank/DDBJ databases">
        <authorList>
            <person name="Sun Q."/>
            <person name="Zhou Y."/>
        </authorList>
    </citation>
    <scope>NUCLEOTIDE SEQUENCE</scope>
    <source>
        <strain evidence="1">CGMCC 1.12187</strain>
    </source>
</reference>
<reference evidence="1" key="1">
    <citation type="journal article" date="2014" name="Int. J. Syst. Evol. Microbiol.">
        <title>Complete genome sequence of Corynebacterium casei LMG S-19264T (=DSM 44701T), isolated from a smear-ripened cheese.</title>
        <authorList>
            <consortium name="US DOE Joint Genome Institute (JGI-PGF)"/>
            <person name="Walter F."/>
            <person name="Albersmeier A."/>
            <person name="Kalinowski J."/>
            <person name="Ruckert C."/>
        </authorList>
    </citation>
    <scope>NUCLEOTIDE SEQUENCE</scope>
    <source>
        <strain evidence="1">CGMCC 1.12187</strain>
    </source>
</reference>
<accession>A0A917H834</accession>
<protein>
    <submittedName>
        <fullName evidence="1">Uncharacterized protein</fullName>
    </submittedName>
</protein>
<dbReference type="AlphaFoldDB" id="A0A917H834"/>
<evidence type="ECO:0000313" key="1">
    <source>
        <dbReference type="EMBL" id="GGG71021.1"/>
    </source>
</evidence>